<gene>
    <name evidence="2" type="ORF">HDF22_000324</name>
    <name evidence="1" type="ORF">HDF23_000189</name>
</gene>
<protein>
    <submittedName>
        <fullName evidence="2">Uncharacterized protein</fullName>
    </submittedName>
</protein>
<accession>A0A1N6PU72</accession>
<comment type="caution">
    <text evidence="2">The sequence shown here is derived from an EMBL/GenBank/DDBJ whole genome shotgun (WGS) entry which is preliminary data.</text>
</comment>
<evidence type="ECO:0000313" key="3">
    <source>
        <dbReference type="Proteomes" id="UP000541583"/>
    </source>
</evidence>
<name>A0A1N6PU72_9SPHI</name>
<keyword evidence="3" id="KW-1185">Reference proteome</keyword>
<dbReference type="Proteomes" id="UP000541583">
    <property type="component" value="Unassembled WGS sequence"/>
</dbReference>
<dbReference type="RefSeq" id="WP_076370241.1">
    <property type="nucleotide sequence ID" value="NZ_FTMG01000001.1"/>
</dbReference>
<reference evidence="3 4" key="1">
    <citation type="submission" date="2020-08" db="EMBL/GenBank/DDBJ databases">
        <title>Genomic Encyclopedia of Type Strains, Phase IV (KMG-V): Genome sequencing to study the core and pangenomes of soil and plant-associated prokaryotes.</title>
        <authorList>
            <person name="Whitman W."/>
        </authorList>
    </citation>
    <scope>NUCLEOTIDE SEQUENCE [LARGE SCALE GENOMIC DNA]</scope>
    <source>
        <strain evidence="1 3">ANJLi2</strain>
        <strain evidence="2 4">MP601</strain>
    </source>
</reference>
<evidence type="ECO:0000313" key="4">
    <source>
        <dbReference type="Proteomes" id="UP000548326"/>
    </source>
</evidence>
<dbReference type="EMBL" id="JACHCB010000001">
    <property type="protein sequence ID" value="MBB6107459.1"/>
    <property type="molecule type" value="Genomic_DNA"/>
</dbReference>
<evidence type="ECO:0000313" key="1">
    <source>
        <dbReference type="EMBL" id="MBB6107459.1"/>
    </source>
</evidence>
<dbReference type="EMBL" id="JACHCA010000001">
    <property type="protein sequence ID" value="MBB6126223.1"/>
    <property type="molecule type" value="Genomic_DNA"/>
</dbReference>
<evidence type="ECO:0000313" key="2">
    <source>
        <dbReference type="EMBL" id="MBB6126223.1"/>
    </source>
</evidence>
<organism evidence="2 4">
    <name type="scientific">Mucilaginibacter lappiensis</name>
    <dbReference type="NCBI Taxonomy" id="354630"/>
    <lineage>
        <taxon>Bacteria</taxon>
        <taxon>Pseudomonadati</taxon>
        <taxon>Bacteroidota</taxon>
        <taxon>Sphingobacteriia</taxon>
        <taxon>Sphingobacteriales</taxon>
        <taxon>Sphingobacteriaceae</taxon>
        <taxon>Mucilaginibacter</taxon>
    </lineage>
</organism>
<dbReference type="AlphaFoldDB" id="A0A1N6PU72"/>
<sequence length="112" mass="13178">MLDYIDELNELKELFDDLGNYSKINAYMLQVLLERYDGVVEQLYCINDQVFRSSVATIIEAENELSVLMNDELPSVKKKLIFEINKFKLKIAVNSDLSRYGHYKMIQQINYN</sequence>
<proteinExistence type="predicted"/>
<dbReference type="Proteomes" id="UP000548326">
    <property type="component" value="Unassembled WGS sequence"/>
</dbReference>
<dbReference type="OrthoDB" id="9831795at2"/>